<dbReference type="InterPro" id="IPR056125">
    <property type="entry name" value="DUF7708"/>
</dbReference>
<feature type="domain" description="C2H2-type" evidence="6">
    <location>
        <begin position="1010"/>
        <end position="1037"/>
    </location>
</feature>
<reference evidence="7" key="1">
    <citation type="submission" date="2018-12" db="EMBL/GenBank/DDBJ databases">
        <authorList>
            <person name="Syme R.A."/>
            <person name="Farfan-Caceres L."/>
            <person name="Lichtenzveig J."/>
        </authorList>
    </citation>
    <scope>NUCLEOTIDE SEQUENCE</scope>
    <source>
        <strain evidence="7">Al4</strain>
    </source>
</reference>
<feature type="compositionally biased region" description="Low complexity" evidence="4">
    <location>
        <begin position="24"/>
        <end position="55"/>
    </location>
</feature>
<evidence type="ECO:0000256" key="5">
    <source>
        <dbReference type="SAM" id="Phobius"/>
    </source>
</evidence>
<dbReference type="Pfam" id="PF22939">
    <property type="entry name" value="WHD_GPIID"/>
    <property type="match status" value="1"/>
</dbReference>
<dbReference type="Gene3D" id="3.40.50.300">
    <property type="entry name" value="P-loop containing nucleotide triphosphate hydrolases"/>
    <property type="match status" value="1"/>
</dbReference>
<dbReference type="PANTHER" id="PTHR10039">
    <property type="entry name" value="AMELOGENIN"/>
    <property type="match status" value="1"/>
</dbReference>
<keyword evidence="3" id="KW-0479">Metal-binding</keyword>
<name>A0A8H7J3P5_9PLEO</name>
<dbReference type="Gene3D" id="3.30.160.60">
    <property type="entry name" value="Classic Zinc Finger"/>
    <property type="match status" value="1"/>
</dbReference>
<protein>
    <recommendedName>
        <fullName evidence="6">C2H2-type domain-containing protein</fullName>
    </recommendedName>
</protein>
<dbReference type="Pfam" id="PF13857">
    <property type="entry name" value="Ank_5"/>
    <property type="match status" value="1"/>
</dbReference>
<reference evidence="7" key="2">
    <citation type="submission" date="2020-09" db="EMBL/GenBank/DDBJ databases">
        <title>Reference genome assembly for Australian Ascochyta lentis isolate Al4.</title>
        <authorList>
            <person name="Lee R.C."/>
            <person name="Farfan-Caceres L.M."/>
            <person name="Debler J.W."/>
            <person name="Williams A.H."/>
            <person name="Henares B.M."/>
        </authorList>
    </citation>
    <scope>NUCLEOTIDE SEQUENCE</scope>
    <source>
        <strain evidence="7">Al4</strain>
    </source>
</reference>
<dbReference type="InterPro" id="IPR054471">
    <property type="entry name" value="GPIID_WHD"/>
</dbReference>
<evidence type="ECO:0000256" key="3">
    <source>
        <dbReference type="PROSITE-ProRule" id="PRU00042"/>
    </source>
</evidence>
<feature type="repeat" description="ANK" evidence="2">
    <location>
        <begin position="1406"/>
        <end position="1438"/>
    </location>
</feature>
<evidence type="ECO:0000313" key="7">
    <source>
        <dbReference type="EMBL" id="KAF9695051.1"/>
    </source>
</evidence>
<feature type="compositionally biased region" description="Polar residues" evidence="4">
    <location>
        <begin position="1"/>
        <end position="23"/>
    </location>
</feature>
<organism evidence="7 8">
    <name type="scientific">Ascochyta lentis</name>
    <dbReference type="NCBI Taxonomy" id="205686"/>
    <lineage>
        <taxon>Eukaryota</taxon>
        <taxon>Fungi</taxon>
        <taxon>Dikarya</taxon>
        <taxon>Ascomycota</taxon>
        <taxon>Pezizomycotina</taxon>
        <taxon>Dothideomycetes</taxon>
        <taxon>Pleosporomycetidae</taxon>
        <taxon>Pleosporales</taxon>
        <taxon>Pleosporineae</taxon>
        <taxon>Didymellaceae</taxon>
        <taxon>Ascochyta</taxon>
    </lineage>
</organism>
<dbReference type="SMART" id="SM00355">
    <property type="entry name" value="ZnF_C2H2"/>
    <property type="match status" value="3"/>
</dbReference>
<comment type="caution">
    <text evidence="7">The sequence shown here is derived from an EMBL/GenBank/DDBJ whole genome shotgun (WGS) entry which is preliminary data.</text>
</comment>
<dbReference type="Pfam" id="PF24883">
    <property type="entry name" value="NPHP3_N"/>
    <property type="match status" value="1"/>
</dbReference>
<dbReference type="Proteomes" id="UP000651452">
    <property type="component" value="Unassembled WGS sequence"/>
</dbReference>
<keyword evidence="3" id="KW-0862">Zinc</keyword>
<evidence type="ECO:0000256" key="4">
    <source>
        <dbReference type="SAM" id="MobiDB-lite"/>
    </source>
</evidence>
<keyword evidence="8" id="KW-1185">Reference proteome</keyword>
<feature type="repeat" description="ANK" evidence="2">
    <location>
        <begin position="1372"/>
        <end position="1399"/>
    </location>
</feature>
<dbReference type="InterPro" id="IPR036770">
    <property type="entry name" value="Ankyrin_rpt-contain_sf"/>
</dbReference>
<feature type="compositionally biased region" description="Low complexity" evidence="4">
    <location>
        <begin position="93"/>
        <end position="106"/>
    </location>
</feature>
<gene>
    <name evidence="7" type="ORF">EKO04_006892</name>
</gene>
<evidence type="ECO:0000256" key="2">
    <source>
        <dbReference type="PROSITE-ProRule" id="PRU00023"/>
    </source>
</evidence>
<dbReference type="GO" id="GO:0008270">
    <property type="term" value="F:zinc ion binding"/>
    <property type="evidence" value="ECO:0007669"/>
    <property type="project" value="UniProtKB-KW"/>
</dbReference>
<dbReference type="PROSITE" id="PS50157">
    <property type="entry name" value="ZINC_FINGER_C2H2_2"/>
    <property type="match status" value="1"/>
</dbReference>
<dbReference type="InterPro" id="IPR002110">
    <property type="entry name" value="Ankyrin_rpt"/>
</dbReference>
<dbReference type="InterPro" id="IPR027417">
    <property type="entry name" value="P-loop_NTPase"/>
</dbReference>
<keyword evidence="5" id="KW-0812">Transmembrane</keyword>
<dbReference type="OrthoDB" id="21416at2759"/>
<keyword evidence="5" id="KW-1133">Transmembrane helix</keyword>
<keyword evidence="3" id="KW-0863">Zinc-finger</keyword>
<dbReference type="Pfam" id="PF24809">
    <property type="entry name" value="DUF7708"/>
    <property type="match status" value="1"/>
</dbReference>
<dbReference type="SUPFAM" id="SSF52540">
    <property type="entry name" value="P-loop containing nucleoside triphosphate hydrolases"/>
    <property type="match status" value="1"/>
</dbReference>
<evidence type="ECO:0000313" key="8">
    <source>
        <dbReference type="Proteomes" id="UP000651452"/>
    </source>
</evidence>
<dbReference type="InterPro" id="IPR056884">
    <property type="entry name" value="NPHP3-like_N"/>
</dbReference>
<evidence type="ECO:0000256" key="1">
    <source>
        <dbReference type="ARBA" id="ARBA00022737"/>
    </source>
</evidence>
<dbReference type="PROSITE" id="PS50088">
    <property type="entry name" value="ANK_REPEAT"/>
    <property type="match status" value="3"/>
</dbReference>
<accession>A0A8H7J3P5</accession>
<dbReference type="Pfam" id="PF12796">
    <property type="entry name" value="Ank_2"/>
    <property type="match status" value="1"/>
</dbReference>
<dbReference type="EMBL" id="RZGK01000012">
    <property type="protein sequence ID" value="KAF9695051.1"/>
    <property type="molecule type" value="Genomic_DNA"/>
</dbReference>
<dbReference type="Gene3D" id="1.25.40.20">
    <property type="entry name" value="Ankyrin repeat-containing domain"/>
    <property type="match status" value="1"/>
</dbReference>
<keyword evidence="1" id="KW-0677">Repeat</keyword>
<dbReference type="PANTHER" id="PTHR10039:SF14">
    <property type="entry name" value="NACHT DOMAIN-CONTAINING PROTEIN"/>
    <property type="match status" value="1"/>
</dbReference>
<dbReference type="SMART" id="SM00248">
    <property type="entry name" value="ANK"/>
    <property type="match status" value="5"/>
</dbReference>
<dbReference type="InterPro" id="IPR013087">
    <property type="entry name" value="Znf_C2H2_type"/>
</dbReference>
<feature type="region of interest" description="Disordered" evidence="4">
    <location>
        <begin position="89"/>
        <end position="111"/>
    </location>
</feature>
<sequence length="1497" mass="168360">MATPSPLHQSVHSSTGALSQQPKLGSNAASTQSSSSTLASSPASTPNSTPGSAAAGRSAFERAVLKRHPSNSNSGPVLLTSTISAAGSTSLQGGVSSSGPNVSPSSTKPSSNKVLSALKKFKARLSGPELIDFQNTTVDDLRRDMSRIQAEQDKRRDMVNMRRIQGCIEAMDQFGKVIEVFLNVSEAVAFVWGPMKFLLLTASAFVEHFETLLEAYEKIGDHMPLLSKYEKLFSVDDQLKGALELIYVDILDFHESAVRFFRGKVWNRFFRSAWKNFDTKFGGILKNLDRHKEFVENCAQLAQYQLYQDNIVDMRMASSNRFQQYQQDVIEMNVKLDELVAEQHLKKMKAVTQWLAVGQLAQEDHKVHRRIRSTYSNTAHWILSNEHIKHWAEADLPAKPVMWMNGIPGAGKTILASAVIDKCKDTANSATAFYYCHNDDQTSSSAVGILKGIIAQLLIQDPQLLPPCHTKYTSSGEPVLRSLSQATRLLDDICTILPKTYIIVDGLDECEQCERKQVMDALMEIASQCEKADPGKLRLLFVSQNYADIKRGLCNPSQSRPVAHMLQLSESDNESDINMYVKVWVGRIAAKFSPFNEDMVQYLQHLTVHNAKGMFLYAKLVMENLNAQPTRDDLLKSIQHDNFPVGLKGAYERILRCMKRVSSLEEWEKAKKLLGWMICAKRRLTWKEIQVALSIDVDEQTIEYDDRRLRKHIHEICGSLVLLNGDRVSLVHSTAKTYVTTVMEDIHVPSIECELAALCLRYLTFPCFDIDAVSDPQELQEIALEGHFAFQDYAIAKWFHHINAFVSSGSKFMHESTSRDEYLEDMSIALEDFMTQFSDADWDKGIVEDCKVNCSAFQGLPLHNGLVKLTSHIFAVQQKGFDARHEISIKSLATAFERNRKLLEELPSSKLFDAEDLDKYRQFYDHERLFKCTKITCRYFSEGFKDSKARKKHVAIHERPFHCDVADCLGGEGFVNAGDLQRHMRAFHPEMSDLADTFNSVAKPRAKTDHACAICGKTFTRSFARRNHENSHRGAGDHRACQKPSHFKILTMANSTVGSDSGKSGPNLWKEAYEALKDEEKGRERLQRLNSIIKEELGTPKLKLRSDDGYKQLLKLIQKKANLLEQSKSSAKVGRICKNMMSIQELVAAGANVGGPYVAIPAAALFLAFSMNQIYLAERAAMYKLAETVTNYVVLYAKSHLRIKVQPNDDIDMRDAKDKLHTVYVGLYKLIILASAQLTISLFGSFQLVKNLAKHYDWTGQLEELKEQASVVTEFREELKDWEKLSAVKKRLERPDPRKAMGPGCRNPLHWAAALGVPEQVAFYVQNKEYPINALTPQSWTAAHLAAREGHIRILKMLFTAPGIDLAIKNREGRTPLHIAAVHNRTRAVKLLLERRAKLLGFRDNYDRTAFILAAERGHVEVLKALESYGQDMNETTIKQGWTALHLAAENGKINAVNWLVENGTQVSAKVRDGPQKGLTAKQIAEQKGRTKVVELL</sequence>
<dbReference type="PROSITE" id="PS50297">
    <property type="entry name" value="ANK_REP_REGION"/>
    <property type="match status" value="2"/>
</dbReference>
<feature type="transmembrane region" description="Helical" evidence="5">
    <location>
        <begin position="1223"/>
        <end position="1246"/>
    </location>
</feature>
<keyword evidence="5" id="KW-0472">Membrane</keyword>
<feature type="repeat" description="ANK" evidence="2">
    <location>
        <begin position="1440"/>
        <end position="1472"/>
    </location>
</feature>
<dbReference type="SUPFAM" id="SSF48403">
    <property type="entry name" value="Ankyrin repeat"/>
    <property type="match status" value="1"/>
</dbReference>
<proteinExistence type="predicted"/>
<evidence type="ECO:0000259" key="6">
    <source>
        <dbReference type="PROSITE" id="PS50157"/>
    </source>
</evidence>
<keyword evidence="2" id="KW-0040">ANK repeat</keyword>
<dbReference type="PROSITE" id="PS00028">
    <property type="entry name" value="ZINC_FINGER_C2H2_1"/>
    <property type="match status" value="1"/>
</dbReference>
<feature type="region of interest" description="Disordered" evidence="4">
    <location>
        <begin position="1"/>
        <end position="59"/>
    </location>
</feature>
<feature type="transmembrane region" description="Helical" evidence="5">
    <location>
        <begin position="1146"/>
        <end position="1169"/>
    </location>
</feature>